<dbReference type="OrthoDB" id="9809635at2"/>
<dbReference type="AlphaFoldDB" id="A0A1K2HUE0"/>
<dbReference type="Proteomes" id="UP000183447">
    <property type="component" value="Unassembled WGS sequence"/>
</dbReference>
<dbReference type="EMBL" id="FPKU01000001">
    <property type="protein sequence ID" value="SFZ82082.1"/>
    <property type="molecule type" value="Genomic_DNA"/>
</dbReference>
<keyword evidence="4" id="KW-1185">Reference proteome</keyword>
<dbReference type="Pfam" id="PF00144">
    <property type="entry name" value="Beta-lactamase"/>
    <property type="match status" value="1"/>
</dbReference>
<dbReference type="InterPro" id="IPR012338">
    <property type="entry name" value="Beta-lactam/transpept-like"/>
</dbReference>
<gene>
    <name evidence="3" type="ORF">SAMN02983003_0870</name>
</gene>
<dbReference type="Gene3D" id="3.40.710.10">
    <property type="entry name" value="DD-peptidase/beta-lactamase superfamily"/>
    <property type="match status" value="1"/>
</dbReference>
<dbReference type="SUPFAM" id="SSF56601">
    <property type="entry name" value="beta-lactamase/transpeptidase-like"/>
    <property type="match status" value="1"/>
</dbReference>
<organism evidence="3 4">
    <name type="scientific">Devosia enhydra</name>
    <dbReference type="NCBI Taxonomy" id="665118"/>
    <lineage>
        <taxon>Bacteria</taxon>
        <taxon>Pseudomonadati</taxon>
        <taxon>Pseudomonadota</taxon>
        <taxon>Alphaproteobacteria</taxon>
        <taxon>Hyphomicrobiales</taxon>
        <taxon>Devosiaceae</taxon>
        <taxon>Devosia</taxon>
    </lineage>
</organism>
<proteinExistence type="predicted"/>
<keyword evidence="1" id="KW-0378">Hydrolase</keyword>
<protein>
    <submittedName>
        <fullName evidence="3">CubicO group peptidase, beta-lactamase class C family</fullName>
    </submittedName>
</protein>
<evidence type="ECO:0000256" key="1">
    <source>
        <dbReference type="ARBA" id="ARBA00022801"/>
    </source>
</evidence>
<reference evidence="3 4" key="1">
    <citation type="submission" date="2016-11" db="EMBL/GenBank/DDBJ databases">
        <authorList>
            <person name="Jaros S."/>
            <person name="Januszkiewicz K."/>
            <person name="Wedrychowicz H."/>
        </authorList>
    </citation>
    <scope>NUCLEOTIDE SEQUENCE [LARGE SCALE GENOMIC DNA]</scope>
    <source>
        <strain evidence="3 4">ATCC 23634</strain>
    </source>
</reference>
<dbReference type="PANTHER" id="PTHR43283:SF11">
    <property type="entry name" value="BETA-LACTAMASE-RELATED DOMAIN-CONTAINING PROTEIN"/>
    <property type="match status" value="1"/>
</dbReference>
<dbReference type="STRING" id="665118.SAMN02983003_0870"/>
<feature type="domain" description="Beta-lactamase-related" evidence="2">
    <location>
        <begin position="21"/>
        <end position="320"/>
    </location>
</feature>
<name>A0A1K2HUE0_9HYPH</name>
<dbReference type="RefSeq" id="WP_072339334.1">
    <property type="nucleotide sequence ID" value="NZ_FPKU01000001.1"/>
</dbReference>
<accession>A0A1K2HUE0</accession>
<dbReference type="InterPro" id="IPR001466">
    <property type="entry name" value="Beta-lactam-related"/>
</dbReference>
<evidence type="ECO:0000259" key="2">
    <source>
        <dbReference type="Pfam" id="PF00144"/>
    </source>
</evidence>
<dbReference type="PANTHER" id="PTHR43283">
    <property type="entry name" value="BETA-LACTAMASE-RELATED"/>
    <property type="match status" value="1"/>
</dbReference>
<dbReference type="InterPro" id="IPR050789">
    <property type="entry name" value="Diverse_Enzym_Activities"/>
</dbReference>
<sequence length="340" mass="37200">MTATEKTLDSIADLAFAPVADAIASGRIPGGVLGLVTADGQRVLRHAGRAQIVPESRPMSEGTWFDLASMSKVIFTTTRILAQVDAGRIDLDAPITSVIPDFRQYHPDCWERQVTFRQCLGHQTPFPAVEPLYTYGQDPATLRAFVLQREWRQGMPAYSDINFILLGIALERLEGRMIRDFPLETGFSWRPEPGDTAATEYCAWRGRVMVGEVHDENCYALQGSGHAGLFGTAAGVLDFAQGLLDGQRASANAIRLMRTPISARRTHGWEHPYMGWSGGTSCSVATIGHTGFTGTGLWIDFEAGLAWTLLTNRVHPSRHFDSGIFALRPAVGTIIGEALR</sequence>
<evidence type="ECO:0000313" key="3">
    <source>
        <dbReference type="EMBL" id="SFZ82082.1"/>
    </source>
</evidence>
<evidence type="ECO:0000313" key="4">
    <source>
        <dbReference type="Proteomes" id="UP000183447"/>
    </source>
</evidence>
<dbReference type="GO" id="GO:0016787">
    <property type="term" value="F:hydrolase activity"/>
    <property type="evidence" value="ECO:0007669"/>
    <property type="project" value="UniProtKB-KW"/>
</dbReference>